<dbReference type="SUPFAM" id="SSF52540">
    <property type="entry name" value="P-loop containing nucleoside triphosphate hydrolases"/>
    <property type="match status" value="1"/>
</dbReference>
<dbReference type="EMBL" id="FRAG01000033">
    <property type="protein sequence ID" value="SHK18241.1"/>
    <property type="molecule type" value="Genomic_DNA"/>
</dbReference>
<dbReference type="InterPro" id="IPR009057">
    <property type="entry name" value="Homeodomain-like_sf"/>
</dbReference>
<dbReference type="PROSITE" id="PS00688">
    <property type="entry name" value="SIGMA54_INTERACT_3"/>
    <property type="match status" value="1"/>
</dbReference>
<evidence type="ECO:0000259" key="7">
    <source>
        <dbReference type="PROSITE" id="PS50112"/>
    </source>
</evidence>
<keyword evidence="5" id="KW-0804">Transcription</keyword>
<dbReference type="InterPro" id="IPR002078">
    <property type="entry name" value="Sigma_54_int"/>
</dbReference>
<dbReference type="GO" id="GO:0006355">
    <property type="term" value="P:regulation of DNA-templated transcription"/>
    <property type="evidence" value="ECO:0007669"/>
    <property type="project" value="InterPro"/>
</dbReference>
<dbReference type="InterPro" id="IPR035965">
    <property type="entry name" value="PAS-like_dom_sf"/>
</dbReference>
<dbReference type="SMART" id="SM00091">
    <property type="entry name" value="PAS"/>
    <property type="match status" value="2"/>
</dbReference>
<gene>
    <name evidence="9" type="ORF">SAMN02745912_02534</name>
</gene>
<dbReference type="Gene3D" id="1.10.10.60">
    <property type="entry name" value="Homeodomain-like"/>
    <property type="match status" value="1"/>
</dbReference>
<dbReference type="Pfam" id="PF25601">
    <property type="entry name" value="AAA_lid_14"/>
    <property type="match status" value="1"/>
</dbReference>
<organism evidence="9 10">
    <name type="scientific">Paramaledivibacter caminithermalis (strain DSM 15212 / CIP 107654 / DViRD3)</name>
    <name type="common">Clostridium caminithermale</name>
    <dbReference type="NCBI Taxonomy" id="1121301"/>
    <lineage>
        <taxon>Bacteria</taxon>
        <taxon>Bacillati</taxon>
        <taxon>Bacillota</taxon>
        <taxon>Clostridia</taxon>
        <taxon>Peptostreptococcales</taxon>
        <taxon>Caminicellaceae</taxon>
        <taxon>Paramaledivibacter</taxon>
    </lineage>
</organism>
<dbReference type="Pfam" id="PF02954">
    <property type="entry name" value="HTH_8"/>
    <property type="match status" value="1"/>
</dbReference>
<dbReference type="InterPro" id="IPR002197">
    <property type="entry name" value="HTH_Fis"/>
</dbReference>
<dbReference type="FunFam" id="3.40.50.300:FF:000006">
    <property type="entry name" value="DNA-binding transcriptional regulator NtrC"/>
    <property type="match status" value="1"/>
</dbReference>
<dbReference type="InterPro" id="IPR027417">
    <property type="entry name" value="P-loop_NTPase"/>
</dbReference>
<evidence type="ECO:0000256" key="2">
    <source>
        <dbReference type="ARBA" id="ARBA00022840"/>
    </source>
</evidence>
<evidence type="ECO:0000256" key="1">
    <source>
        <dbReference type="ARBA" id="ARBA00022741"/>
    </source>
</evidence>
<dbReference type="PROSITE" id="PS00676">
    <property type="entry name" value="SIGMA54_INTERACT_2"/>
    <property type="match status" value="1"/>
</dbReference>
<keyword evidence="10" id="KW-1185">Reference proteome</keyword>
<evidence type="ECO:0000256" key="5">
    <source>
        <dbReference type="ARBA" id="ARBA00023163"/>
    </source>
</evidence>
<accession>A0A1M6QDH3</accession>
<dbReference type="Pfam" id="PF00989">
    <property type="entry name" value="PAS"/>
    <property type="match status" value="2"/>
</dbReference>
<dbReference type="PROSITE" id="PS50112">
    <property type="entry name" value="PAS"/>
    <property type="match status" value="2"/>
</dbReference>
<dbReference type="SMART" id="SM00382">
    <property type="entry name" value="AAA"/>
    <property type="match status" value="1"/>
</dbReference>
<dbReference type="SUPFAM" id="SSF46689">
    <property type="entry name" value="Homeodomain-like"/>
    <property type="match status" value="1"/>
</dbReference>
<dbReference type="InterPro" id="IPR013767">
    <property type="entry name" value="PAS_fold"/>
</dbReference>
<protein>
    <submittedName>
        <fullName evidence="9">PAS domain S-box-containing protein</fullName>
    </submittedName>
</protein>
<evidence type="ECO:0000256" key="4">
    <source>
        <dbReference type="ARBA" id="ARBA00023125"/>
    </source>
</evidence>
<dbReference type="InterPro" id="IPR025944">
    <property type="entry name" value="Sigma_54_int_dom_CS"/>
</dbReference>
<dbReference type="InterPro" id="IPR003593">
    <property type="entry name" value="AAA+_ATPase"/>
</dbReference>
<proteinExistence type="predicted"/>
<dbReference type="CDD" id="cd00130">
    <property type="entry name" value="PAS"/>
    <property type="match status" value="2"/>
</dbReference>
<dbReference type="SUPFAM" id="SSF55785">
    <property type="entry name" value="PYP-like sensor domain (PAS domain)"/>
    <property type="match status" value="2"/>
</dbReference>
<feature type="domain" description="PAS" evidence="7">
    <location>
        <begin position="1"/>
        <end position="71"/>
    </location>
</feature>
<keyword evidence="1" id="KW-0547">Nucleotide-binding</keyword>
<dbReference type="PROSITE" id="PS50113">
    <property type="entry name" value="PAC"/>
    <property type="match status" value="1"/>
</dbReference>
<keyword evidence="3" id="KW-0805">Transcription regulation</keyword>
<reference evidence="9 10" key="1">
    <citation type="submission" date="2016-11" db="EMBL/GenBank/DDBJ databases">
        <authorList>
            <person name="Jaros S."/>
            <person name="Januszkiewicz K."/>
            <person name="Wedrychowicz H."/>
        </authorList>
    </citation>
    <scope>NUCLEOTIDE SEQUENCE [LARGE SCALE GENOMIC DNA]</scope>
    <source>
        <strain evidence="9 10">DSM 15212</strain>
    </source>
</reference>
<dbReference type="AlphaFoldDB" id="A0A1M6QDH3"/>
<dbReference type="Gene3D" id="3.40.50.300">
    <property type="entry name" value="P-loop containing nucleotide triphosphate hydrolases"/>
    <property type="match status" value="1"/>
</dbReference>
<dbReference type="InterPro" id="IPR025943">
    <property type="entry name" value="Sigma_54_int_dom_ATP-bd_2"/>
</dbReference>
<evidence type="ECO:0000313" key="9">
    <source>
        <dbReference type="EMBL" id="SHK18241.1"/>
    </source>
</evidence>
<dbReference type="Gene3D" id="3.30.450.20">
    <property type="entry name" value="PAS domain"/>
    <property type="match status" value="2"/>
</dbReference>
<feature type="domain" description="PAC" evidence="8">
    <location>
        <begin position="62"/>
        <end position="115"/>
    </location>
</feature>
<dbReference type="PRINTS" id="PR01590">
    <property type="entry name" value="HTHFIS"/>
</dbReference>
<evidence type="ECO:0000313" key="10">
    <source>
        <dbReference type="Proteomes" id="UP000184465"/>
    </source>
</evidence>
<sequence>MKREIEIILNSTHDAMIAVDSNGIITLFNKAAEKLTKLNADDVMGKYVADVIETTRLPYILESGESELNRKQPLGDINIVTNRMPVRDEKNNIIGAVAVFRDITEIVDLAEEITDLKEMKIMFEAIFNSTQDAISVVDQHGIGVLINPAYTRLTGLSKEDVIGKPCYVDISEGESIHLKVLKSKKPIKGARIKVGPKRKDVLIDAAPMLVNGELRGSVAVIHDLTEIKRLTSELDEAKQIIRKLEAKYTFDDIIGSHEKLINAIEKAKIAAVTPATVILRGESGTGKELFAHAIHNASNRKYSQFVRVNCAAISESILESELFGYEAGAFTGALKEGKKGLFETAHGGTIFLDEIGEINMSIQAKLLRVLQEKEVVRVGGTKPISIDVRILAATNLDLERAVKEGRFREDLYYRLNVIPIRIPALREHKKDIHELTRHFIRKYNQEYGRYVTDISKEALQILMENEWPGNVRELENYIGRAIINMKFNETTIKPHHLPQTAKILDDDRKKLTVNSFGIGKQENNVALEEFIERVEKEYIGEVLKRNNYNKTQTAKDIKISIRNLYYKIKKYGLEK</sequence>
<dbReference type="InterPro" id="IPR025662">
    <property type="entry name" value="Sigma_54_int_dom_ATP-bd_1"/>
</dbReference>
<evidence type="ECO:0000256" key="3">
    <source>
        <dbReference type="ARBA" id="ARBA00023015"/>
    </source>
</evidence>
<keyword evidence="4" id="KW-0238">DNA-binding</keyword>
<dbReference type="GO" id="GO:0005524">
    <property type="term" value="F:ATP binding"/>
    <property type="evidence" value="ECO:0007669"/>
    <property type="project" value="UniProtKB-KW"/>
</dbReference>
<dbReference type="PROSITE" id="PS50045">
    <property type="entry name" value="SIGMA54_INTERACT_4"/>
    <property type="match status" value="1"/>
</dbReference>
<dbReference type="RefSeq" id="WP_073150608.1">
    <property type="nucleotide sequence ID" value="NZ_FRAG01000033.1"/>
</dbReference>
<dbReference type="STRING" id="1121301.SAMN02745912_02534"/>
<evidence type="ECO:0000259" key="6">
    <source>
        <dbReference type="PROSITE" id="PS50045"/>
    </source>
</evidence>
<dbReference type="Gene3D" id="1.10.8.60">
    <property type="match status" value="1"/>
</dbReference>
<evidence type="ECO:0000259" key="8">
    <source>
        <dbReference type="PROSITE" id="PS50113"/>
    </source>
</evidence>
<dbReference type="CDD" id="cd00009">
    <property type="entry name" value="AAA"/>
    <property type="match status" value="1"/>
</dbReference>
<dbReference type="InterPro" id="IPR000700">
    <property type="entry name" value="PAS-assoc_C"/>
</dbReference>
<dbReference type="NCBIfam" id="TIGR00229">
    <property type="entry name" value="sensory_box"/>
    <property type="match status" value="2"/>
</dbReference>
<dbReference type="PANTHER" id="PTHR32071">
    <property type="entry name" value="TRANSCRIPTIONAL REGULATORY PROTEIN"/>
    <property type="match status" value="1"/>
</dbReference>
<dbReference type="Proteomes" id="UP000184465">
    <property type="component" value="Unassembled WGS sequence"/>
</dbReference>
<dbReference type="InterPro" id="IPR058031">
    <property type="entry name" value="AAA_lid_NorR"/>
</dbReference>
<dbReference type="GO" id="GO:0043565">
    <property type="term" value="F:sequence-specific DNA binding"/>
    <property type="evidence" value="ECO:0007669"/>
    <property type="project" value="InterPro"/>
</dbReference>
<dbReference type="PROSITE" id="PS00675">
    <property type="entry name" value="SIGMA54_INTERACT_1"/>
    <property type="match status" value="1"/>
</dbReference>
<feature type="domain" description="Sigma-54 factor interaction" evidence="6">
    <location>
        <begin position="253"/>
        <end position="483"/>
    </location>
</feature>
<dbReference type="PANTHER" id="PTHR32071:SF121">
    <property type="entry name" value="SIGMA L-DEPENDENT TRANSCRIPTIONAL REGULATOR YQIR-RELATED"/>
    <property type="match status" value="1"/>
</dbReference>
<name>A0A1M6QDH3_PARC5</name>
<dbReference type="InterPro" id="IPR000014">
    <property type="entry name" value="PAS"/>
</dbReference>
<dbReference type="Pfam" id="PF00158">
    <property type="entry name" value="Sigma54_activat"/>
    <property type="match status" value="1"/>
</dbReference>
<keyword evidence="2" id="KW-0067">ATP-binding</keyword>
<dbReference type="OrthoDB" id="9803970at2"/>
<feature type="domain" description="PAS" evidence="7">
    <location>
        <begin position="119"/>
        <end position="170"/>
    </location>
</feature>